<organism evidence="2 3">
    <name type="scientific">Staphylococcus saprophyticus</name>
    <dbReference type="NCBI Taxonomy" id="29385"/>
    <lineage>
        <taxon>Bacteria</taxon>
        <taxon>Bacillati</taxon>
        <taxon>Bacillota</taxon>
        <taxon>Bacilli</taxon>
        <taxon>Bacillales</taxon>
        <taxon>Staphylococcaceae</taxon>
        <taxon>Staphylococcus</taxon>
    </lineage>
</organism>
<evidence type="ECO:0000313" key="2">
    <source>
        <dbReference type="EMBL" id="SUM83885.1"/>
    </source>
</evidence>
<accession>A0A380HPR7</accession>
<dbReference type="RefSeq" id="WP_115340683.1">
    <property type="nucleotide sequence ID" value="NZ_UHED01000001.1"/>
</dbReference>
<protein>
    <submittedName>
        <fullName evidence="2">Helix-turn-helix</fullName>
    </submittedName>
</protein>
<sequence>MNEFGEKIKELRGNQSLREAAKNIGISHTYLDSLEKGFDPRSGKERKPTSEIVGKLANYYNYSYFDLMKLAGNFVPLRDLSEDEIKRQFKYLTEELRSQGKDKENRIKKSLLSLVDRNLSFTEIHYLSNILKFLKYCDSSDVLSVSVLISHLYNHKDVKNSDDFNNQDIEKIYTDTMDEFGKLLKEYLGLEKNK</sequence>
<dbReference type="SMART" id="SM00530">
    <property type="entry name" value="HTH_XRE"/>
    <property type="match status" value="1"/>
</dbReference>
<proteinExistence type="predicted"/>
<dbReference type="AlphaFoldDB" id="A0A380HPR7"/>
<dbReference type="Gene3D" id="1.10.260.40">
    <property type="entry name" value="lambda repressor-like DNA-binding domains"/>
    <property type="match status" value="1"/>
</dbReference>
<dbReference type="GO" id="GO:0003677">
    <property type="term" value="F:DNA binding"/>
    <property type="evidence" value="ECO:0007669"/>
    <property type="project" value="InterPro"/>
</dbReference>
<dbReference type="InterPro" id="IPR010982">
    <property type="entry name" value="Lambda_DNA-bd_dom_sf"/>
</dbReference>
<dbReference type="InterPro" id="IPR001387">
    <property type="entry name" value="Cro/C1-type_HTH"/>
</dbReference>
<dbReference type="Pfam" id="PF01381">
    <property type="entry name" value="HTH_3"/>
    <property type="match status" value="1"/>
</dbReference>
<reference evidence="2 3" key="1">
    <citation type="submission" date="2018-06" db="EMBL/GenBank/DDBJ databases">
        <authorList>
            <consortium name="Pathogen Informatics"/>
            <person name="Doyle S."/>
        </authorList>
    </citation>
    <scope>NUCLEOTIDE SEQUENCE [LARGE SCALE GENOMIC DNA]</scope>
    <source>
        <strain evidence="2 3">NCTC7688</strain>
    </source>
</reference>
<dbReference type="SUPFAM" id="SSF47413">
    <property type="entry name" value="lambda repressor-like DNA-binding domains"/>
    <property type="match status" value="1"/>
</dbReference>
<name>A0A380HPR7_STASA</name>
<dbReference type="CDD" id="cd00093">
    <property type="entry name" value="HTH_XRE"/>
    <property type="match status" value="1"/>
</dbReference>
<evidence type="ECO:0000313" key="3">
    <source>
        <dbReference type="Proteomes" id="UP000254707"/>
    </source>
</evidence>
<gene>
    <name evidence="2" type="ORF">NCTC7688_02196</name>
</gene>
<dbReference type="Proteomes" id="UP000254707">
    <property type="component" value="Unassembled WGS sequence"/>
</dbReference>
<feature type="domain" description="HTH cro/C1-type" evidence="1">
    <location>
        <begin position="7"/>
        <end position="67"/>
    </location>
</feature>
<dbReference type="EMBL" id="UHED01000001">
    <property type="protein sequence ID" value="SUM83885.1"/>
    <property type="molecule type" value="Genomic_DNA"/>
</dbReference>
<evidence type="ECO:0000259" key="1">
    <source>
        <dbReference type="SMART" id="SM00530"/>
    </source>
</evidence>